<dbReference type="SUPFAM" id="SSF69047">
    <property type="entry name" value="Hypothetical protein YjbJ"/>
    <property type="match status" value="1"/>
</dbReference>
<keyword evidence="4" id="KW-1185">Reference proteome</keyword>
<dbReference type="Gene3D" id="1.10.1470.10">
    <property type="entry name" value="YjbJ"/>
    <property type="match status" value="1"/>
</dbReference>
<dbReference type="InterPro" id="IPR050423">
    <property type="entry name" value="UPF0337_stress_rsp"/>
</dbReference>
<dbReference type="Proteomes" id="UP000449710">
    <property type="component" value="Unassembled WGS sequence"/>
</dbReference>
<evidence type="ECO:0000259" key="2">
    <source>
        <dbReference type="Pfam" id="PF05532"/>
    </source>
</evidence>
<dbReference type="InterPro" id="IPR008462">
    <property type="entry name" value="CsbD"/>
</dbReference>
<gene>
    <name evidence="3" type="ORF">ISALK_01550</name>
</gene>
<dbReference type="PANTHER" id="PTHR34977:SF1">
    <property type="entry name" value="UPF0337 PROTEIN YJBJ"/>
    <property type="match status" value="1"/>
</dbReference>
<reference evidence="3 4" key="1">
    <citation type="submission" date="2019-04" db="EMBL/GenBank/DDBJ databases">
        <title>Isachenkonia alkalipeptolytica gen. nov. sp. nov. a new anaerobic, alkiliphilic organothrophic bacterium capable to reduce synthesized ferrihydrite isolated from a soda lake.</title>
        <authorList>
            <person name="Toshchakov S.V."/>
            <person name="Zavarzina D.G."/>
            <person name="Zhilina T.N."/>
            <person name="Kostrikina N.A."/>
            <person name="Kublanov I.V."/>
        </authorList>
    </citation>
    <scope>NUCLEOTIDE SEQUENCE [LARGE SCALE GENOMIC DNA]</scope>
    <source>
        <strain evidence="3 4">Z-1701</strain>
    </source>
</reference>
<dbReference type="Pfam" id="PF05532">
    <property type="entry name" value="CsbD"/>
    <property type="match status" value="1"/>
</dbReference>
<evidence type="ECO:0000313" key="4">
    <source>
        <dbReference type="Proteomes" id="UP000449710"/>
    </source>
</evidence>
<evidence type="ECO:0000313" key="3">
    <source>
        <dbReference type="EMBL" id="NBG87176.1"/>
    </source>
</evidence>
<dbReference type="AlphaFoldDB" id="A0AA44BE76"/>
<dbReference type="PANTHER" id="PTHR34977">
    <property type="entry name" value="UPF0337 PROTEIN YJBJ"/>
    <property type="match status" value="1"/>
</dbReference>
<organism evidence="3 4">
    <name type="scientific">Isachenkonia alkalipeptolytica</name>
    <dbReference type="NCBI Taxonomy" id="2565777"/>
    <lineage>
        <taxon>Bacteria</taxon>
        <taxon>Bacillati</taxon>
        <taxon>Bacillota</taxon>
        <taxon>Clostridia</taxon>
        <taxon>Eubacteriales</taxon>
        <taxon>Clostridiaceae</taxon>
        <taxon>Isachenkonia</taxon>
    </lineage>
</organism>
<evidence type="ECO:0000256" key="1">
    <source>
        <dbReference type="ARBA" id="ARBA00009129"/>
    </source>
</evidence>
<dbReference type="RefSeq" id="WP_160718468.1">
    <property type="nucleotide sequence ID" value="NZ_SUMG01000001.1"/>
</dbReference>
<comment type="caution">
    <text evidence="3">The sequence shown here is derived from an EMBL/GenBank/DDBJ whole genome shotgun (WGS) entry which is preliminary data.</text>
</comment>
<proteinExistence type="inferred from homology"/>
<comment type="similarity">
    <text evidence="1">Belongs to the UPF0337 (CsbD) family.</text>
</comment>
<sequence length="64" mass="7629">MSKKWEGRWDQITGSMKKRWGKLTDDDLKQIDGNKDRLVGKLKERYGLTKEQAEKKIDDFNKDK</sequence>
<feature type="domain" description="CsbD-like" evidence="2">
    <location>
        <begin position="4"/>
        <end position="55"/>
    </location>
</feature>
<dbReference type="InterPro" id="IPR026042">
    <property type="entry name" value="YjbJ"/>
</dbReference>
<dbReference type="InterPro" id="IPR036629">
    <property type="entry name" value="YjbJ_sf"/>
</dbReference>
<name>A0AA44BE76_9CLOT</name>
<dbReference type="EMBL" id="SUMG01000001">
    <property type="protein sequence ID" value="NBG87176.1"/>
    <property type="molecule type" value="Genomic_DNA"/>
</dbReference>
<dbReference type="PIRSF" id="PIRSF039008">
    <property type="entry name" value="YjbJ"/>
    <property type="match status" value="1"/>
</dbReference>
<accession>A0AA44BE76</accession>
<protein>
    <submittedName>
        <fullName evidence="3">CsbD family protein</fullName>
    </submittedName>
</protein>